<dbReference type="EMBL" id="PDEP01000007">
    <property type="protein sequence ID" value="PEN06682.1"/>
    <property type="molecule type" value="Genomic_DNA"/>
</dbReference>
<dbReference type="Gene3D" id="3.30.460.40">
    <property type="match status" value="1"/>
</dbReference>
<dbReference type="InterPro" id="IPR043519">
    <property type="entry name" value="NT_sf"/>
</dbReference>
<dbReference type="SUPFAM" id="SSF81301">
    <property type="entry name" value="Nucleotidyltransferase"/>
    <property type="match status" value="1"/>
</dbReference>
<dbReference type="AlphaFoldDB" id="A0A2H3P4U2"/>
<dbReference type="OrthoDB" id="121150at2"/>
<dbReference type="RefSeq" id="WP_098062208.1">
    <property type="nucleotide sequence ID" value="NZ_PDEP01000007.1"/>
</dbReference>
<protein>
    <recommendedName>
        <fullName evidence="3">Nucleotidyltransferase</fullName>
    </recommendedName>
</protein>
<comment type="caution">
    <text evidence="1">The sequence shown here is derived from an EMBL/GenBank/DDBJ whole genome shotgun (WGS) entry which is preliminary data.</text>
</comment>
<proteinExistence type="predicted"/>
<evidence type="ECO:0008006" key="3">
    <source>
        <dbReference type="Google" id="ProtNLM"/>
    </source>
</evidence>
<organism evidence="1 2">
    <name type="scientific">Longimonas halophila</name>
    <dbReference type="NCBI Taxonomy" id="1469170"/>
    <lineage>
        <taxon>Bacteria</taxon>
        <taxon>Pseudomonadati</taxon>
        <taxon>Rhodothermota</taxon>
        <taxon>Rhodothermia</taxon>
        <taxon>Rhodothermales</taxon>
        <taxon>Salisaetaceae</taxon>
        <taxon>Longimonas</taxon>
    </lineage>
</organism>
<keyword evidence="2" id="KW-1185">Reference proteome</keyword>
<evidence type="ECO:0000313" key="1">
    <source>
        <dbReference type="EMBL" id="PEN06682.1"/>
    </source>
</evidence>
<evidence type="ECO:0000313" key="2">
    <source>
        <dbReference type="Proteomes" id="UP000221024"/>
    </source>
</evidence>
<sequence>MPTIQFPTEFSELLTLLGAHEVRYLIVGGYAVAYHGYPRTTGDLDVWIQRTDDNAVRVVEALRAFWAR</sequence>
<accession>A0A2H3P4U2</accession>
<reference evidence="1 2" key="1">
    <citation type="submission" date="2017-10" db="EMBL/GenBank/DDBJ databases">
        <title>Draft genome of Longimonas halophila.</title>
        <authorList>
            <person name="Goh K.M."/>
            <person name="Shamsir M.S."/>
            <person name="Lim S.W."/>
        </authorList>
    </citation>
    <scope>NUCLEOTIDE SEQUENCE [LARGE SCALE GENOMIC DNA]</scope>
    <source>
        <strain evidence="1 2">KCTC 42399</strain>
    </source>
</reference>
<dbReference type="Proteomes" id="UP000221024">
    <property type="component" value="Unassembled WGS sequence"/>
</dbReference>
<gene>
    <name evidence="1" type="ORF">CRI93_08545</name>
</gene>
<name>A0A2H3P4U2_9BACT</name>